<dbReference type="AlphaFoldDB" id="A0A448WL65"/>
<feature type="compositionally biased region" description="Basic residues" evidence="1">
    <location>
        <begin position="1"/>
        <end position="11"/>
    </location>
</feature>
<feature type="region of interest" description="Disordered" evidence="1">
    <location>
        <begin position="1"/>
        <end position="21"/>
    </location>
</feature>
<accession>A0A448WL65</accession>
<organism evidence="2 3">
    <name type="scientific">Protopolystoma xenopodis</name>
    <dbReference type="NCBI Taxonomy" id="117903"/>
    <lineage>
        <taxon>Eukaryota</taxon>
        <taxon>Metazoa</taxon>
        <taxon>Spiralia</taxon>
        <taxon>Lophotrochozoa</taxon>
        <taxon>Platyhelminthes</taxon>
        <taxon>Monogenea</taxon>
        <taxon>Polyopisthocotylea</taxon>
        <taxon>Polystomatidea</taxon>
        <taxon>Polystomatidae</taxon>
        <taxon>Protopolystoma</taxon>
    </lineage>
</organism>
<sequence>MSPKLRLRQKLRPSPSSGRPRFLQETAFSVPSLLRPHGNTCRLSEQMLSYPFCKKKPSIRTFSLDEPQPSRLVSCPNQRLACRVNAETSTLG</sequence>
<reference evidence="2" key="1">
    <citation type="submission" date="2018-11" db="EMBL/GenBank/DDBJ databases">
        <authorList>
            <consortium name="Pathogen Informatics"/>
        </authorList>
    </citation>
    <scope>NUCLEOTIDE SEQUENCE</scope>
</reference>
<dbReference type="EMBL" id="CAAALY010021562">
    <property type="protein sequence ID" value="VEL14542.1"/>
    <property type="molecule type" value="Genomic_DNA"/>
</dbReference>
<dbReference type="Proteomes" id="UP000784294">
    <property type="component" value="Unassembled WGS sequence"/>
</dbReference>
<evidence type="ECO:0000256" key="1">
    <source>
        <dbReference type="SAM" id="MobiDB-lite"/>
    </source>
</evidence>
<evidence type="ECO:0000313" key="3">
    <source>
        <dbReference type="Proteomes" id="UP000784294"/>
    </source>
</evidence>
<proteinExistence type="predicted"/>
<name>A0A448WL65_9PLAT</name>
<comment type="caution">
    <text evidence="2">The sequence shown here is derived from an EMBL/GenBank/DDBJ whole genome shotgun (WGS) entry which is preliminary data.</text>
</comment>
<keyword evidence="3" id="KW-1185">Reference proteome</keyword>
<protein>
    <submittedName>
        <fullName evidence="2">Uncharacterized protein</fullName>
    </submittedName>
</protein>
<gene>
    <name evidence="2" type="ORF">PXEA_LOCUS7982</name>
</gene>
<evidence type="ECO:0000313" key="2">
    <source>
        <dbReference type="EMBL" id="VEL14542.1"/>
    </source>
</evidence>